<dbReference type="RefSeq" id="WP_183612085.1">
    <property type="nucleotide sequence ID" value="NZ_JACICY010000002.1"/>
</dbReference>
<comment type="caution">
    <text evidence="2">The sequence shown here is derived from an EMBL/GenBank/DDBJ whole genome shotgun (WGS) entry which is preliminary data.</text>
</comment>
<gene>
    <name evidence="2" type="ORF">GGQ88_001064</name>
</gene>
<keyword evidence="3" id="KW-1185">Reference proteome</keyword>
<evidence type="ECO:0000256" key="1">
    <source>
        <dbReference type="ARBA" id="ARBA00044755"/>
    </source>
</evidence>
<accession>A0A7W6EV02</accession>
<dbReference type="EMBL" id="JACICY010000002">
    <property type="protein sequence ID" value="MBB3859803.1"/>
    <property type="molecule type" value="Genomic_DNA"/>
</dbReference>
<name>A0A7W6EV02_9SPHN</name>
<comment type="similarity">
    <text evidence="1">Belongs to the bactofilin family.</text>
</comment>
<dbReference type="PANTHER" id="PTHR35024:SF4">
    <property type="entry name" value="POLYMER-FORMING CYTOSKELETAL PROTEIN"/>
    <property type="match status" value="1"/>
</dbReference>
<reference evidence="2 3" key="1">
    <citation type="submission" date="2020-08" db="EMBL/GenBank/DDBJ databases">
        <title>Genomic Encyclopedia of Type Strains, Phase IV (KMG-IV): sequencing the most valuable type-strain genomes for metagenomic binning, comparative biology and taxonomic classification.</title>
        <authorList>
            <person name="Goeker M."/>
        </authorList>
    </citation>
    <scope>NUCLEOTIDE SEQUENCE [LARGE SCALE GENOMIC DNA]</scope>
    <source>
        <strain evidence="2 3">DSM 14552</strain>
    </source>
</reference>
<protein>
    <submittedName>
        <fullName evidence="2">Cytoskeletal protein CcmA (Bactofilin family)</fullName>
    </submittedName>
</protein>
<dbReference type="Pfam" id="PF04519">
    <property type="entry name" value="Bactofilin"/>
    <property type="match status" value="1"/>
</dbReference>
<dbReference type="Proteomes" id="UP000562395">
    <property type="component" value="Unassembled WGS sequence"/>
</dbReference>
<evidence type="ECO:0000313" key="2">
    <source>
        <dbReference type="EMBL" id="MBB3859803.1"/>
    </source>
</evidence>
<dbReference type="InterPro" id="IPR007607">
    <property type="entry name" value="BacA/B"/>
</dbReference>
<proteinExistence type="inferred from homology"/>
<dbReference type="AlphaFoldDB" id="A0A7W6EV02"/>
<organism evidence="2 3">
    <name type="scientific">Novosphingobium hassiacum</name>
    <dbReference type="NCBI Taxonomy" id="173676"/>
    <lineage>
        <taxon>Bacteria</taxon>
        <taxon>Pseudomonadati</taxon>
        <taxon>Pseudomonadota</taxon>
        <taxon>Alphaproteobacteria</taxon>
        <taxon>Sphingomonadales</taxon>
        <taxon>Sphingomonadaceae</taxon>
        <taxon>Novosphingobium</taxon>
    </lineage>
</organism>
<dbReference type="PANTHER" id="PTHR35024">
    <property type="entry name" value="HYPOTHETICAL CYTOSOLIC PROTEIN"/>
    <property type="match status" value="1"/>
</dbReference>
<sequence>MAATFSILGTDVSIKGDLNATADLHVDGSVEGDITCAALVQGEKSTITGAIRAQSARLSGTVHGSIEAGELVILKSARIHGDVSYDALTIEQGAQVDGKFAHRVHAGEEPALTLVS</sequence>
<evidence type="ECO:0000313" key="3">
    <source>
        <dbReference type="Proteomes" id="UP000562395"/>
    </source>
</evidence>